<reference evidence="2" key="1">
    <citation type="submission" date="2021-08" db="EMBL/GenBank/DDBJ databases">
        <authorList>
            <person name="Misof B."/>
            <person name="Oliver O."/>
            <person name="Podsiadlowski L."/>
            <person name="Donath A."/>
            <person name="Peters R."/>
            <person name="Mayer C."/>
            <person name="Rust J."/>
            <person name="Gunkel S."/>
            <person name="Lesny P."/>
            <person name="Martin S."/>
            <person name="Oeyen J.P."/>
            <person name="Petersen M."/>
            <person name="Panagiotis P."/>
            <person name="Wilbrandt J."/>
            <person name="Tanja T."/>
        </authorList>
    </citation>
    <scope>NUCLEOTIDE SEQUENCE</scope>
    <source>
        <strain evidence="2">GBR_01_08_01A</strain>
        <tissue evidence="2">Thorax + abdomen</tissue>
    </source>
</reference>
<feature type="region of interest" description="Disordered" evidence="1">
    <location>
        <begin position="58"/>
        <end position="82"/>
    </location>
</feature>
<feature type="compositionally biased region" description="Low complexity" evidence="1">
    <location>
        <begin position="63"/>
        <end position="72"/>
    </location>
</feature>
<dbReference type="Proteomes" id="UP001258017">
    <property type="component" value="Unassembled WGS sequence"/>
</dbReference>
<accession>A0AAD9VJG9</accession>
<organism evidence="2 3">
    <name type="scientific">Odynerus spinipes</name>
    <dbReference type="NCBI Taxonomy" id="1348599"/>
    <lineage>
        <taxon>Eukaryota</taxon>
        <taxon>Metazoa</taxon>
        <taxon>Ecdysozoa</taxon>
        <taxon>Arthropoda</taxon>
        <taxon>Hexapoda</taxon>
        <taxon>Insecta</taxon>
        <taxon>Pterygota</taxon>
        <taxon>Neoptera</taxon>
        <taxon>Endopterygota</taxon>
        <taxon>Hymenoptera</taxon>
        <taxon>Apocrita</taxon>
        <taxon>Aculeata</taxon>
        <taxon>Vespoidea</taxon>
        <taxon>Vespidae</taxon>
        <taxon>Eumeninae</taxon>
        <taxon>Odynerus</taxon>
    </lineage>
</organism>
<evidence type="ECO:0000313" key="2">
    <source>
        <dbReference type="EMBL" id="KAK2575990.1"/>
    </source>
</evidence>
<proteinExistence type="predicted"/>
<evidence type="ECO:0000313" key="3">
    <source>
        <dbReference type="Proteomes" id="UP001258017"/>
    </source>
</evidence>
<dbReference type="AlphaFoldDB" id="A0AAD9VJG9"/>
<reference evidence="2" key="2">
    <citation type="journal article" date="2023" name="Commun. Biol.">
        <title>Intrasexual cuticular hydrocarbon dimorphism in a wasp sheds light on hydrocarbon biosynthesis genes in Hymenoptera.</title>
        <authorList>
            <person name="Moris V.C."/>
            <person name="Podsiadlowski L."/>
            <person name="Martin S."/>
            <person name="Oeyen J.P."/>
            <person name="Donath A."/>
            <person name="Petersen M."/>
            <person name="Wilbrandt J."/>
            <person name="Misof B."/>
            <person name="Liedtke D."/>
            <person name="Thamm M."/>
            <person name="Scheiner R."/>
            <person name="Schmitt T."/>
            <person name="Niehuis O."/>
        </authorList>
    </citation>
    <scope>NUCLEOTIDE SEQUENCE</scope>
    <source>
        <strain evidence="2">GBR_01_08_01A</strain>
    </source>
</reference>
<protein>
    <submittedName>
        <fullName evidence="2">Uncharacterized protein</fullName>
    </submittedName>
</protein>
<evidence type="ECO:0000256" key="1">
    <source>
        <dbReference type="SAM" id="MobiDB-lite"/>
    </source>
</evidence>
<sequence>MDHATHGLYRGKGGYDNSESTALSTRPGGAWPKAVERPSRRSLFVFYPFVVIQAAASSLPSLQQQQQQQQQQEVAKGRGGRR</sequence>
<keyword evidence="3" id="KW-1185">Reference proteome</keyword>
<feature type="region of interest" description="Disordered" evidence="1">
    <location>
        <begin position="1"/>
        <end position="35"/>
    </location>
</feature>
<comment type="caution">
    <text evidence="2">The sequence shown here is derived from an EMBL/GenBank/DDBJ whole genome shotgun (WGS) entry which is preliminary data.</text>
</comment>
<dbReference type="EMBL" id="JAIFRP010004408">
    <property type="protein sequence ID" value="KAK2575990.1"/>
    <property type="molecule type" value="Genomic_DNA"/>
</dbReference>
<name>A0AAD9VJG9_9HYME</name>
<gene>
    <name evidence="2" type="ORF">KPH14_007349</name>
</gene>